<name>A0ABT8D868_9RHOB</name>
<dbReference type="PANTHER" id="PTHR13847:SF281">
    <property type="entry name" value="FAD DEPENDENT OXIDOREDUCTASE DOMAIN-CONTAINING PROTEIN"/>
    <property type="match status" value="1"/>
</dbReference>
<evidence type="ECO:0000313" key="5">
    <source>
        <dbReference type="Proteomes" id="UP001243846"/>
    </source>
</evidence>
<dbReference type="InterPro" id="IPR006076">
    <property type="entry name" value="FAD-dep_OxRdtase"/>
</dbReference>
<dbReference type="Proteomes" id="UP001243846">
    <property type="component" value="Unassembled WGS sequence"/>
</dbReference>
<dbReference type="Pfam" id="PF01266">
    <property type="entry name" value="DAO"/>
    <property type="match status" value="1"/>
</dbReference>
<organism evidence="4 5">
    <name type="scientific">Paracoccus cavernae</name>
    <dbReference type="NCBI Taxonomy" id="1571207"/>
    <lineage>
        <taxon>Bacteria</taxon>
        <taxon>Pseudomonadati</taxon>
        <taxon>Pseudomonadota</taxon>
        <taxon>Alphaproteobacteria</taxon>
        <taxon>Rhodobacterales</taxon>
        <taxon>Paracoccaceae</taxon>
        <taxon>Paracoccus</taxon>
    </lineage>
</organism>
<gene>
    <name evidence="4" type="ORF">QWZ10_14780</name>
</gene>
<comment type="caution">
    <text evidence="4">The sequence shown here is derived from an EMBL/GenBank/DDBJ whole genome shotgun (WGS) entry which is preliminary data.</text>
</comment>
<protein>
    <submittedName>
        <fullName evidence="4">FAD-dependent oxidoreductase</fullName>
        <ecNumber evidence="4">1.-.-.-</ecNumber>
    </submittedName>
</protein>
<evidence type="ECO:0000313" key="4">
    <source>
        <dbReference type="EMBL" id="MDN3712695.1"/>
    </source>
</evidence>
<dbReference type="Gene3D" id="3.50.50.60">
    <property type="entry name" value="FAD/NAD(P)-binding domain"/>
    <property type="match status" value="1"/>
</dbReference>
<dbReference type="PANTHER" id="PTHR13847">
    <property type="entry name" value="SARCOSINE DEHYDROGENASE-RELATED"/>
    <property type="match status" value="1"/>
</dbReference>
<feature type="region of interest" description="Disordered" evidence="2">
    <location>
        <begin position="199"/>
        <end position="221"/>
    </location>
</feature>
<evidence type="ECO:0000256" key="2">
    <source>
        <dbReference type="SAM" id="MobiDB-lite"/>
    </source>
</evidence>
<dbReference type="InterPro" id="IPR036188">
    <property type="entry name" value="FAD/NAD-bd_sf"/>
</dbReference>
<dbReference type="SUPFAM" id="SSF51905">
    <property type="entry name" value="FAD/NAD(P)-binding domain"/>
    <property type="match status" value="1"/>
</dbReference>
<proteinExistence type="predicted"/>
<evidence type="ECO:0000259" key="3">
    <source>
        <dbReference type="Pfam" id="PF01266"/>
    </source>
</evidence>
<reference evidence="5" key="1">
    <citation type="journal article" date="2019" name="Int. J. Syst. Evol. Microbiol.">
        <title>The Global Catalogue of Microorganisms (GCM) 10K type strain sequencing project: providing services to taxonomists for standard genome sequencing and annotation.</title>
        <authorList>
            <consortium name="The Broad Institute Genomics Platform"/>
            <consortium name="The Broad Institute Genome Sequencing Center for Infectious Disease"/>
            <person name="Wu L."/>
            <person name="Ma J."/>
        </authorList>
    </citation>
    <scope>NUCLEOTIDE SEQUENCE [LARGE SCALE GENOMIC DNA]</scope>
    <source>
        <strain evidence="5">CECT 8482</strain>
    </source>
</reference>
<keyword evidence="5" id="KW-1185">Reference proteome</keyword>
<feature type="domain" description="FAD dependent oxidoreductase" evidence="3">
    <location>
        <begin position="32"/>
        <end position="194"/>
    </location>
</feature>
<accession>A0ABT8D868</accession>
<evidence type="ECO:0000256" key="1">
    <source>
        <dbReference type="ARBA" id="ARBA00023002"/>
    </source>
</evidence>
<keyword evidence="1 4" id="KW-0560">Oxidoreductase</keyword>
<sequence length="221" mass="23521">MMTEVVFPKSIWAATAPARTPAPALDHDREADTVVIGGGFTGLSAALELARAGQDVVVLEGQAVGWGASGRNNGQVIPTMTAAEPEAIATRYGPAGERFAKLIGNSASVLFDIIRREDIAAEAEQNGWFQPAHSPGRTALSKRRVAAWQKFGFPAEYLDREATSALLGTDFWYGGMLNPTGGHINPLALARGWRKPPKAMARPSMRRRPSPLGCARASIGS</sequence>
<dbReference type="Gene3D" id="3.30.9.10">
    <property type="entry name" value="D-Amino Acid Oxidase, subunit A, domain 2"/>
    <property type="match status" value="1"/>
</dbReference>
<dbReference type="EC" id="1.-.-.-" evidence="4"/>
<dbReference type="EMBL" id="JAUFRC010000001">
    <property type="protein sequence ID" value="MDN3712695.1"/>
    <property type="molecule type" value="Genomic_DNA"/>
</dbReference>
<dbReference type="GO" id="GO:0016491">
    <property type="term" value="F:oxidoreductase activity"/>
    <property type="evidence" value="ECO:0007669"/>
    <property type="project" value="UniProtKB-KW"/>
</dbReference>